<dbReference type="RefSeq" id="XP_024576828.1">
    <property type="nucleotide sequence ID" value="XM_024726119.1"/>
</dbReference>
<dbReference type="GO" id="GO:0005634">
    <property type="term" value="C:nucleus"/>
    <property type="evidence" value="ECO:0007669"/>
    <property type="project" value="TreeGrafter"/>
</dbReference>
<sequence>MGLFRNYMDAMLSATFSSSRDPSCGSTTLPKKSKKKLFSKSVLEPVPSPTAKAQTIIQSPPKRLSELKMMGTLAPALFGEVLVCLDTRVGRYIAVKRVNMRCAEAQLTVDQHIQVVESLQQERAVHRRLVAAKTTNLVLLEEEVHYGGHLYLIFPYCSGGDLFNAVRRSPMNGRLFEGTTRRFMRHIVRGLQCLKQNGLAHRDISLENILLDTDNVCHICDFGLASEHGKLLAPGRVGKVWYMAPEVFAVREPYDPLSADIWSLGVLLAIMLTGVPLVRKPTNDDRHFCVLSHGGGVRELRHIFPSKLSENVWDLMDKLLTIDPQRRPTLEQVAEHPFLSLDYTNSEVQSGWP</sequence>
<keyword evidence="2" id="KW-0808">Transferase</keyword>
<dbReference type="Proteomes" id="UP000054928">
    <property type="component" value="Unassembled WGS sequence"/>
</dbReference>
<evidence type="ECO:0000313" key="7">
    <source>
        <dbReference type="EMBL" id="CEG40459.1"/>
    </source>
</evidence>
<evidence type="ECO:0000256" key="2">
    <source>
        <dbReference type="ARBA" id="ARBA00022679"/>
    </source>
</evidence>
<dbReference type="OrthoDB" id="193931at2759"/>
<evidence type="ECO:0000256" key="4">
    <source>
        <dbReference type="ARBA" id="ARBA00022777"/>
    </source>
</evidence>
<reference evidence="8" key="1">
    <citation type="submission" date="2014-09" db="EMBL/GenBank/DDBJ databases">
        <authorList>
            <person name="Sharma Rahul"/>
            <person name="Thines Marco"/>
        </authorList>
    </citation>
    <scope>NUCLEOTIDE SEQUENCE [LARGE SCALE GENOMIC DNA]</scope>
</reference>
<feature type="domain" description="Protein kinase" evidence="6">
    <location>
        <begin position="67"/>
        <end position="339"/>
    </location>
</feature>
<dbReference type="EMBL" id="CCYD01000523">
    <property type="protein sequence ID" value="CEG40459.1"/>
    <property type="molecule type" value="Genomic_DNA"/>
</dbReference>
<evidence type="ECO:0000259" key="6">
    <source>
        <dbReference type="PROSITE" id="PS50011"/>
    </source>
</evidence>
<dbReference type="InterPro" id="IPR011009">
    <property type="entry name" value="Kinase-like_dom_sf"/>
</dbReference>
<proteinExistence type="predicted"/>
<dbReference type="Pfam" id="PF00069">
    <property type="entry name" value="Pkinase"/>
    <property type="match status" value="1"/>
</dbReference>
<keyword evidence="5" id="KW-0067">ATP-binding</keyword>
<evidence type="ECO:0000256" key="1">
    <source>
        <dbReference type="ARBA" id="ARBA00022527"/>
    </source>
</evidence>
<keyword evidence="4 7" id="KW-0418">Kinase</keyword>
<dbReference type="PANTHER" id="PTHR24345">
    <property type="entry name" value="SERINE/THREONINE-PROTEIN KINASE PLK"/>
    <property type="match status" value="1"/>
</dbReference>
<dbReference type="GO" id="GO:0004674">
    <property type="term" value="F:protein serine/threonine kinase activity"/>
    <property type="evidence" value="ECO:0007669"/>
    <property type="project" value="UniProtKB-KW"/>
</dbReference>
<keyword evidence="8" id="KW-1185">Reference proteome</keyword>
<dbReference type="SUPFAM" id="SSF56112">
    <property type="entry name" value="Protein kinase-like (PK-like)"/>
    <property type="match status" value="1"/>
</dbReference>
<name>A0A0N7L546_PLAHL</name>
<dbReference type="InterPro" id="IPR000719">
    <property type="entry name" value="Prot_kinase_dom"/>
</dbReference>
<dbReference type="Gene3D" id="1.10.510.10">
    <property type="entry name" value="Transferase(Phosphotransferase) domain 1"/>
    <property type="match status" value="1"/>
</dbReference>
<dbReference type="STRING" id="4781.A0A0N7L546"/>
<dbReference type="OMA" id="NYMDAML"/>
<dbReference type="PANTHER" id="PTHR24345:SF91">
    <property type="entry name" value="SERINE_THREONINE-PROTEIN KINASE PLK4"/>
    <property type="match status" value="1"/>
</dbReference>
<dbReference type="PROSITE" id="PS50011">
    <property type="entry name" value="PROTEIN_KINASE_DOM"/>
    <property type="match status" value="1"/>
</dbReference>
<evidence type="ECO:0000313" key="8">
    <source>
        <dbReference type="Proteomes" id="UP000054928"/>
    </source>
</evidence>
<dbReference type="GO" id="GO:0005524">
    <property type="term" value="F:ATP binding"/>
    <property type="evidence" value="ECO:0007669"/>
    <property type="project" value="UniProtKB-KW"/>
</dbReference>
<dbReference type="GeneID" id="36405711"/>
<evidence type="ECO:0000256" key="5">
    <source>
        <dbReference type="ARBA" id="ARBA00022840"/>
    </source>
</evidence>
<dbReference type="AlphaFoldDB" id="A0A0N7L546"/>
<keyword evidence="1" id="KW-0723">Serine/threonine-protein kinase</keyword>
<evidence type="ECO:0000256" key="3">
    <source>
        <dbReference type="ARBA" id="ARBA00022741"/>
    </source>
</evidence>
<keyword evidence="3" id="KW-0547">Nucleotide-binding</keyword>
<organism evidence="7 8">
    <name type="scientific">Plasmopara halstedii</name>
    <name type="common">Downy mildew of sunflower</name>
    <dbReference type="NCBI Taxonomy" id="4781"/>
    <lineage>
        <taxon>Eukaryota</taxon>
        <taxon>Sar</taxon>
        <taxon>Stramenopiles</taxon>
        <taxon>Oomycota</taxon>
        <taxon>Peronosporomycetes</taxon>
        <taxon>Peronosporales</taxon>
        <taxon>Peronosporaceae</taxon>
        <taxon>Plasmopara</taxon>
    </lineage>
</organism>
<accession>A0A0N7L546</accession>
<protein>
    <submittedName>
        <fullName evidence="7">Camk protein kinase</fullName>
    </submittedName>
</protein>